<evidence type="ECO:0000256" key="1">
    <source>
        <dbReference type="SAM" id="MobiDB-lite"/>
    </source>
</evidence>
<dbReference type="AlphaFoldDB" id="A0A0U5CVB6"/>
<keyword evidence="3" id="KW-0560">Oxidoreductase</keyword>
<dbReference type="PROSITE" id="PS51318">
    <property type="entry name" value="TAT"/>
    <property type="match status" value="1"/>
</dbReference>
<dbReference type="InterPro" id="IPR011042">
    <property type="entry name" value="6-blade_b-propeller_TolB-like"/>
</dbReference>
<dbReference type="InterPro" id="IPR011041">
    <property type="entry name" value="Quinoprot_gluc/sorb_DH_b-prop"/>
</dbReference>
<dbReference type="GeneID" id="26657943"/>
<dbReference type="InterPro" id="IPR012938">
    <property type="entry name" value="Glc/Sorbosone_DH"/>
</dbReference>
<dbReference type="SUPFAM" id="SSF50952">
    <property type="entry name" value="Soluble quinoprotein glucose dehydrogenase"/>
    <property type="match status" value="1"/>
</dbReference>
<gene>
    <name evidence="3" type="ORF">HHUB_1255</name>
</gene>
<evidence type="ECO:0000313" key="3">
    <source>
        <dbReference type="EMBL" id="CQH46720.1"/>
    </source>
</evidence>
<dbReference type="InterPro" id="IPR006311">
    <property type="entry name" value="TAT_signal"/>
</dbReference>
<dbReference type="PANTHER" id="PTHR19328:SF13">
    <property type="entry name" value="HIPL1 PROTEIN"/>
    <property type="match status" value="1"/>
</dbReference>
<feature type="region of interest" description="Disordered" evidence="1">
    <location>
        <begin position="445"/>
        <end position="471"/>
    </location>
</feature>
<accession>A0A0U5CVB6</accession>
<sequence>MRCNRRSFLAAAGLAGVAGLAGCTSPDEPSDTPTSTESPPVTTVDDPSYDLGVTHDVENWSEYDPDWSHPTEAPNLDVEVETVIEGLEIPWDLSFAPNGDLFISERVGRISRYTASDLETVATPDVIDHAASIAPGEEGGWWEAGSEGGLMGLAVHPNYPDVPLVYAIYTYAGGAAVSGGDRFVNRLSYFDVSADNPGETETVVIDDIPGNEIIHNGARLTFGPENYLWVTTGDAASVNPDLGTTQPLPQDPSSLAGKVLRIGPDGSAPEANPDIDGGDPRVYTYGHRNPQGITFMPDATPVETEHGPGAHDEVNVLEAGGNYGWGPEGERARTADEYRGTDYARPVVNTEETWAPPGAVFYTADTVPSWQNRLLVGGLISQRINLVTVYPTDGEPASAENGGTRFDADWMNSEYSAVHHTVLEDELGRIRHVEQGPDGTLYAVTSNRDGRAQGDQFPREGDDRLVRITPA</sequence>
<protein>
    <submittedName>
        <fullName evidence="3">Probable sugar dehydrogenase (Homolog to aldose sugar dehydrogenase)</fullName>
        <ecNumber evidence="3">1.1.1.-</ecNumber>
    </submittedName>
</protein>
<reference evidence="4" key="1">
    <citation type="journal article" date="2016" name="Environ. Microbiol.">
        <title>The complete genome of a viable archaeum isolated from 123-million-year-old rock salt.</title>
        <authorList>
            <person name="Jaakkola S.T."/>
            <person name="Pfeiffer F."/>
            <person name="Ravantti J.J."/>
            <person name="Guo Q."/>
            <person name="Liu Y."/>
            <person name="Chen X."/>
            <person name="Ma H."/>
            <person name="Yang C."/>
            <person name="Oksanen H.M."/>
            <person name="Bamford D.H."/>
        </authorList>
    </citation>
    <scope>NUCLEOTIDE SEQUENCE</scope>
    <source>
        <strain evidence="4">JI20-1</strain>
    </source>
</reference>
<dbReference type="STRING" id="1407499.HHUB_1255"/>
<feature type="domain" description="Glucose/Sorbosone dehydrogenase" evidence="2">
    <location>
        <begin position="87"/>
        <end position="451"/>
    </location>
</feature>
<dbReference type="Gene3D" id="2.120.10.30">
    <property type="entry name" value="TolB, C-terminal domain"/>
    <property type="match status" value="1"/>
</dbReference>
<evidence type="ECO:0000259" key="2">
    <source>
        <dbReference type="Pfam" id="PF07995"/>
    </source>
</evidence>
<organism evidence="3 4">
    <name type="scientific">Halobacterium hubeiense</name>
    <dbReference type="NCBI Taxonomy" id="1407499"/>
    <lineage>
        <taxon>Archaea</taxon>
        <taxon>Methanobacteriati</taxon>
        <taxon>Methanobacteriota</taxon>
        <taxon>Stenosarchaea group</taxon>
        <taxon>Halobacteria</taxon>
        <taxon>Halobacteriales</taxon>
        <taxon>Halobacteriaceae</taxon>
        <taxon>Halobacterium</taxon>
    </lineage>
</organism>
<dbReference type="Proteomes" id="UP000066737">
    <property type="component" value="Chromosome I"/>
</dbReference>
<dbReference type="EC" id="1.1.1.-" evidence="3"/>
<dbReference type="EMBL" id="LN831302">
    <property type="protein sequence ID" value="CQH46720.1"/>
    <property type="molecule type" value="Genomic_DNA"/>
</dbReference>
<feature type="region of interest" description="Disordered" evidence="1">
    <location>
        <begin position="21"/>
        <end position="49"/>
    </location>
</feature>
<keyword evidence="4" id="KW-1185">Reference proteome</keyword>
<dbReference type="RefSeq" id="WP_059055431.1">
    <property type="nucleotide sequence ID" value="NZ_CEML01000002.1"/>
</dbReference>
<name>A0A0U5CVB6_9EURY</name>
<dbReference type="GO" id="GO:0016491">
    <property type="term" value="F:oxidoreductase activity"/>
    <property type="evidence" value="ECO:0007669"/>
    <property type="project" value="UniProtKB-KW"/>
</dbReference>
<proteinExistence type="predicted"/>
<dbReference type="PANTHER" id="PTHR19328">
    <property type="entry name" value="HEDGEHOG-INTERACTING PROTEIN"/>
    <property type="match status" value="1"/>
</dbReference>
<dbReference type="KEGG" id="hhb:Hhub_1255"/>
<dbReference type="OrthoDB" id="6744at2157"/>
<feature type="compositionally biased region" description="Low complexity" evidence="1">
    <location>
        <begin position="21"/>
        <end position="44"/>
    </location>
</feature>
<feature type="compositionally biased region" description="Basic and acidic residues" evidence="1">
    <location>
        <begin position="448"/>
        <end position="471"/>
    </location>
</feature>
<evidence type="ECO:0000313" key="4">
    <source>
        <dbReference type="Proteomes" id="UP000066737"/>
    </source>
</evidence>
<dbReference type="Pfam" id="PF07995">
    <property type="entry name" value="GSDH"/>
    <property type="match status" value="1"/>
</dbReference>
<dbReference type="PROSITE" id="PS51257">
    <property type="entry name" value="PROKAR_LIPOPROTEIN"/>
    <property type="match status" value="1"/>
</dbReference>